<dbReference type="Gene3D" id="1.10.10.60">
    <property type="entry name" value="Homeodomain-like"/>
    <property type="match status" value="1"/>
</dbReference>
<feature type="compositionally biased region" description="Polar residues" evidence="1">
    <location>
        <begin position="769"/>
        <end position="785"/>
    </location>
</feature>
<evidence type="ECO:0000313" key="4">
    <source>
        <dbReference type="Proteomes" id="UP000095767"/>
    </source>
</evidence>
<feature type="compositionally biased region" description="Polar residues" evidence="1">
    <location>
        <begin position="9"/>
        <end position="27"/>
    </location>
</feature>
<feature type="compositionally biased region" description="Basic and acidic residues" evidence="1">
    <location>
        <begin position="31"/>
        <end position="40"/>
    </location>
</feature>
<dbReference type="InterPro" id="IPR017884">
    <property type="entry name" value="SANT_dom"/>
</dbReference>
<dbReference type="SUPFAM" id="SSF46689">
    <property type="entry name" value="Homeodomain-like"/>
    <property type="match status" value="2"/>
</dbReference>
<keyword evidence="4" id="KW-1185">Reference proteome</keyword>
<gene>
    <name evidence="3" type="ORF">BAE44_0012025</name>
</gene>
<feature type="compositionally biased region" description="Basic and acidic residues" evidence="1">
    <location>
        <begin position="61"/>
        <end position="74"/>
    </location>
</feature>
<dbReference type="STRING" id="888268.A0A1E5VPE1"/>
<dbReference type="PANTHER" id="PTHR47340">
    <property type="entry name" value="DUPLICATED HOMEODOMAIN-LIKE SUPERFAMILY PROTEIN"/>
    <property type="match status" value="1"/>
</dbReference>
<evidence type="ECO:0000256" key="1">
    <source>
        <dbReference type="SAM" id="MobiDB-lite"/>
    </source>
</evidence>
<dbReference type="Proteomes" id="UP000095767">
    <property type="component" value="Unassembled WGS sequence"/>
</dbReference>
<dbReference type="OrthoDB" id="10258692at2759"/>
<protein>
    <recommendedName>
        <fullName evidence="2">SANT domain-containing protein</fullName>
    </recommendedName>
</protein>
<feature type="region of interest" description="Disordered" evidence="1">
    <location>
        <begin position="227"/>
        <end position="248"/>
    </location>
</feature>
<dbReference type="Pfam" id="PF00249">
    <property type="entry name" value="Myb_DNA-binding"/>
    <property type="match status" value="1"/>
</dbReference>
<feature type="region of interest" description="Disordered" evidence="1">
    <location>
        <begin position="769"/>
        <end position="794"/>
    </location>
</feature>
<proteinExistence type="predicted"/>
<evidence type="ECO:0000313" key="3">
    <source>
        <dbReference type="EMBL" id="OEL26956.1"/>
    </source>
</evidence>
<dbReference type="CDD" id="cd00167">
    <property type="entry name" value="SANT"/>
    <property type="match status" value="1"/>
</dbReference>
<feature type="region of interest" description="Disordered" evidence="1">
    <location>
        <begin position="971"/>
        <end position="999"/>
    </location>
</feature>
<dbReference type="Gene3D" id="1.20.58.1880">
    <property type="match status" value="1"/>
</dbReference>
<feature type="compositionally biased region" description="Polar residues" evidence="1">
    <location>
        <begin position="108"/>
        <end position="123"/>
    </location>
</feature>
<feature type="domain" description="SANT" evidence="2">
    <location>
        <begin position="569"/>
        <end position="611"/>
    </location>
</feature>
<dbReference type="PROSITE" id="PS51293">
    <property type="entry name" value="SANT"/>
    <property type="match status" value="2"/>
</dbReference>
<dbReference type="InterPro" id="IPR001005">
    <property type="entry name" value="SANT/Myb"/>
</dbReference>
<evidence type="ECO:0000259" key="2">
    <source>
        <dbReference type="PROSITE" id="PS51293"/>
    </source>
</evidence>
<dbReference type="InterPro" id="IPR009057">
    <property type="entry name" value="Homeodomain-like_sf"/>
</dbReference>
<dbReference type="PANTHER" id="PTHR47340:SF1">
    <property type="entry name" value="DUPLICATED HOMEODOMAIN-LIKE SUPERFAMILY PROTEIN"/>
    <property type="match status" value="1"/>
</dbReference>
<organism evidence="3 4">
    <name type="scientific">Dichanthelium oligosanthes</name>
    <dbReference type="NCBI Taxonomy" id="888268"/>
    <lineage>
        <taxon>Eukaryota</taxon>
        <taxon>Viridiplantae</taxon>
        <taxon>Streptophyta</taxon>
        <taxon>Embryophyta</taxon>
        <taxon>Tracheophyta</taxon>
        <taxon>Spermatophyta</taxon>
        <taxon>Magnoliopsida</taxon>
        <taxon>Liliopsida</taxon>
        <taxon>Poales</taxon>
        <taxon>Poaceae</taxon>
        <taxon>PACMAD clade</taxon>
        <taxon>Panicoideae</taxon>
        <taxon>Panicodae</taxon>
        <taxon>Paniceae</taxon>
        <taxon>Dichantheliinae</taxon>
        <taxon>Dichanthelium</taxon>
    </lineage>
</organism>
<feature type="domain" description="SANT" evidence="2">
    <location>
        <begin position="382"/>
        <end position="427"/>
    </location>
</feature>
<dbReference type="AlphaFoldDB" id="A0A1E5VPE1"/>
<comment type="caution">
    <text evidence="3">The sequence shown here is derived from an EMBL/GenBank/DDBJ whole genome shotgun (WGS) entry which is preliminary data.</text>
</comment>
<dbReference type="SMART" id="SM00717">
    <property type="entry name" value="SANT"/>
    <property type="match status" value="2"/>
</dbReference>
<accession>A0A1E5VPE1</accession>
<sequence>MYVGPTWLPQPQGTRVSSEGRRSLSSPGQLRGRDVGRDGGKGLLGPGDPSSQSAETACLPPKERAEFKSPELHSPHGNGADDNSSEPPAEKPLDPQEETPNPPPEVLSTKTGLGSHHVTTTAVSAPRPLKSSDVDVSMTQRNHQGDVLGLGGYIEKKMSLLPKTSLADVEEEVQINRKKTRLGWGQGLAKHEKQLKEQNAQKLVADGDNGEPGSSSTSKNKTLVCTATVPASPDGPSPPPGSNVDLGNNSKNMTEMLASHVGAPASSQGCTPPTGDIGYQGNSSASLTETVICPAEVPDLSGKHIPQPGNQISSMTKTVGGNCDPYNSSSGMTEMVISELASSHGDVIRHEMAATLNRQRGVFFFEEPQTYELQGSRFKARSQQEKDVFSEKITTFGMDFIIISSFLKNKTPTDCIDYYSKHYRSECSKKANTCLPTMKQSQEKCKNVNDAAPYMSGIATVTATKNYTRMKTVADDIKKPDQMCHQFTAHVQSPSLPDKGHHGESSMDENGHVTGNVLVGEMNAPSLLGMNSPIINSGQAVRLNIPKTVVAELKNLNEDSCCNEETRKGEQEIWSNKERCRFIQAIEKHGLDFASISVHVGTKSIQQCKKFLGKCKNDLNTAMYVNSNTNSTIDHRDGKIYQAGGSSGQGTSERMSLPGSCRWKIPNGTIERNQISSGKEDYETCAASEESLDNDNRPEAFMDLTEPRQNTDSAEIREHESGIRARADDVTHVQKIHQSGTTLPETTHQPTNQPDCIIFFGQVIYQDPSSGTNLSSSQGNQTVGNSRGIPLPSNTVVPVRARGGHIYPSGPSIWRTPSSGTNLSSSQGNQIVAHSRGMPSNTVIPVRARGGQVHPSGPSIWRSAPFNPGQQALLSNTMMPYGSTNGAAVGPPLRPGSSALVNMIQQRQHVHMTSYSMIRGGEPYYLRPGSSSSGGLVNFNDFNPGQQQWSSSILDTSRMVIAYPACLPGSNRNQAPTPPTAMIRPSRINREGASTSNTR</sequence>
<reference evidence="3 4" key="1">
    <citation type="submission" date="2016-09" db="EMBL/GenBank/DDBJ databases">
        <title>The draft genome of Dichanthelium oligosanthes: A C3 panicoid grass species.</title>
        <authorList>
            <person name="Studer A.J."/>
            <person name="Schnable J.C."/>
            <person name="Brutnell T.P."/>
        </authorList>
    </citation>
    <scope>NUCLEOTIDE SEQUENCE [LARGE SCALE GENOMIC DNA]</scope>
    <source>
        <strain evidence="4">cv. Kellogg 1175</strain>
        <tissue evidence="3">Leaf</tissue>
    </source>
</reference>
<name>A0A1E5VPE1_9POAL</name>
<feature type="region of interest" description="Disordered" evidence="1">
    <location>
        <begin position="1"/>
        <end position="140"/>
    </location>
</feature>
<dbReference type="EMBL" id="LWDX02033618">
    <property type="protein sequence ID" value="OEL26956.1"/>
    <property type="molecule type" value="Genomic_DNA"/>
</dbReference>